<dbReference type="NCBIfam" id="NF033559">
    <property type="entry name" value="transpos_IS1634"/>
    <property type="match status" value="1"/>
</dbReference>
<dbReference type="GO" id="GO:0004803">
    <property type="term" value="F:transposase activity"/>
    <property type="evidence" value="ECO:0007669"/>
    <property type="project" value="InterPro"/>
</dbReference>
<dbReference type="InterPro" id="IPR002559">
    <property type="entry name" value="Transposase_11"/>
</dbReference>
<proteinExistence type="predicted"/>
<dbReference type="PANTHER" id="PTHR34614:SF2">
    <property type="entry name" value="TRANSPOSASE IS4-LIKE DOMAIN-CONTAINING PROTEIN"/>
    <property type="match status" value="1"/>
</dbReference>
<accession>A0A653A9W5</accession>
<name>A0A653A9W5_UNCDX</name>
<dbReference type="GO" id="GO:0003677">
    <property type="term" value="F:DNA binding"/>
    <property type="evidence" value="ECO:0007669"/>
    <property type="project" value="InterPro"/>
</dbReference>
<dbReference type="InterPro" id="IPR047654">
    <property type="entry name" value="IS1634_transpos"/>
</dbReference>
<evidence type="ECO:0000313" key="2">
    <source>
        <dbReference type="EMBL" id="VBB44866.1"/>
    </source>
</evidence>
<protein>
    <submittedName>
        <fullName evidence="2">Transposase</fullName>
    </submittedName>
</protein>
<feature type="domain" description="Transposase IS4-like" evidence="1">
    <location>
        <begin position="220"/>
        <end position="507"/>
    </location>
</feature>
<reference evidence="2" key="1">
    <citation type="submission" date="2018-07" db="EMBL/GenBank/DDBJ databases">
        <authorList>
            <consortium name="Genoscope - CEA"/>
            <person name="William W."/>
        </authorList>
    </citation>
    <scope>NUCLEOTIDE SEQUENCE</scope>
    <source>
        <strain evidence="2">IK1</strain>
    </source>
</reference>
<dbReference type="AlphaFoldDB" id="A0A653A9W5"/>
<evidence type="ECO:0000259" key="1">
    <source>
        <dbReference type="Pfam" id="PF01609"/>
    </source>
</evidence>
<dbReference type="PANTHER" id="PTHR34614">
    <property type="match status" value="1"/>
</dbReference>
<organism evidence="2">
    <name type="scientific">Uncultured Desulfatiglans sp</name>
    <dbReference type="NCBI Taxonomy" id="1748965"/>
    <lineage>
        <taxon>Bacteria</taxon>
        <taxon>Pseudomonadati</taxon>
        <taxon>Thermodesulfobacteriota</taxon>
        <taxon>Desulfobacteria</taxon>
        <taxon>Desulfatiglandales</taxon>
        <taxon>Desulfatiglandaceae</taxon>
        <taxon>Desulfatiglans</taxon>
        <taxon>environmental samples</taxon>
    </lineage>
</organism>
<dbReference type="Pfam" id="PF01609">
    <property type="entry name" value="DDE_Tnp_1"/>
    <property type="match status" value="1"/>
</dbReference>
<gene>
    <name evidence="2" type="ORF">TRIP_B350046</name>
</gene>
<dbReference type="EMBL" id="UPXX01000029">
    <property type="protein sequence ID" value="VBB44866.1"/>
    <property type="molecule type" value="Genomic_DNA"/>
</dbReference>
<sequence length="604" mass="69787">MPKKCLLKCSIYNHQGYFLLTCRTQLYIVGAMAHLHKKIKKGNAYYYVRETQRIDGKPTVVNQVYLGSADKILSVFMAKESGFPSRISSKEFGSLFALIEIDKPLDLAGIVDDAVPAKRKRQAPSTGELMLYAVINRAIAPMSKRRMSEWYGATDIQQIRPVNLDALTAQNFWNHWDRIGEHELTRIMDRFFTKVRTLSHGEEEHFLFDTTNYYTYLSSRTPSTLAKRGHNKAGKHYLRQVGLALITERSSSMPFYASLYPGNQHDSRFFRLHLDEIVARLRTAGTASGDITLIFDKGMNAEEAVQRIDEDEKLHFITSYSPYFAPELAAVPLSQFRLLPCEVNDRLLAAGQAKDQILYHETTASFWGRERKVVMTFNPRTFRKKRYDLKEKLNRLREDLFTLRRAYREGHPHSRSPEAIRERYEKICASLHLSPALFNLSFFTEDSLPAMGFELNRYQVDATIKRMAKSILVTDHHTWTAQEVYSAYRDRHLIENQFRKTKHPFQIAFMPQYHWTDSKIRIHAFVCIAALVYLTLLERSLRAHGLKMSAAEAVRHLRDLRTALFWLPGAKKPGRRLEEPTSQQIAVLDALGFAIQDGRVLQKQ</sequence>
<dbReference type="GO" id="GO:0006313">
    <property type="term" value="P:DNA transposition"/>
    <property type="evidence" value="ECO:0007669"/>
    <property type="project" value="InterPro"/>
</dbReference>